<keyword evidence="5" id="KW-1185">Reference proteome</keyword>
<keyword evidence="2" id="KW-0808">Transferase</keyword>
<dbReference type="RefSeq" id="WP_207087479.1">
    <property type="nucleotide sequence ID" value="NZ_JAFLQW010000205.1"/>
</dbReference>
<dbReference type="CDD" id="cd02440">
    <property type="entry name" value="AdoMet_MTases"/>
    <property type="match status" value="1"/>
</dbReference>
<dbReference type="Gene3D" id="3.40.50.150">
    <property type="entry name" value="Vaccinia Virus protein VP39"/>
    <property type="match status" value="1"/>
</dbReference>
<dbReference type="Pfam" id="PF05724">
    <property type="entry name" value="TPMT"/>
    <property type="match status" value="1"/>
</dbReference>
<dbReference type="EMBL" id="JAFLQW010000205">
    <property type="protein sequence ID" value="MBO0348939.1"/>
    <property type="molecule type" value="Genomic_DNA"/>
</dbReference>
<dbReference type="InterPro" id="IPR008854">
    <property type="entry name" value="TPMT"/>
</dbReference>
<evidence type="ECO:0000256" key="1">
    <source>
        <dbReference type="ARBA" id="ARBA00022603"/>
    </source>
</evidence>
<accession>A0ABS3FPN1</accession>
<dbReference type="PROSITE" id="PS51585">
    <property type="entry name" value="SAM_MT_TPMT"/>
    <property type="match status" value="1"/>
</dbReference>
<keyword evidence="3" id="KW-0949">S-adenosyl-L-methionine</keyword>
<gene>
    <name evidence="4" type="ORF">J0895_07455</name>
</gene>
<proteinExistence type="predicted"/>
<dbReference type="InterPro" id="IPR029063">
    <property type="entry name" value="SAM-dependent_MTases_sf"/>
</dbReference>
<keyword evidence="1 4" id="KW-0489">Methyltransferase</keyword>
<evidence type="ECO:0000256" key="3">
    <source>
        <dbReference type="ARBA" id="ARBA00022691"/>
    </source>
</evidence>
<reference evidence="4 5" key="1">
    <citation type="submission" date="2021-03" db="EMBL/GenBank/DDBJ databases">
        <title>Metabolic Capacity of the Antarctic Cyanobacterium Phormidium pseudopriestleyi that Sustains Oxygenic Photosynthesis in the Presence of Hydrogen Sulfide.</title>
        <authorList>
            <person name="Lumian J.E."/>
            <person name="Jungblut A.D."/>
            <person name="Dillon M.L."/>
            <person name="Hawes I."/>
            <person name="Doran P.T."/>
            <person name="Mackey T.J."/>
            <person name="Dick G.J."/>
            <person name="Grettenberger C.L."/>
            <person name="Sumner D.Y."/>
        </authorList>
    </citation>
    <scope>NUCLEOTIDE SEQUENCE [LARGE SCALE GENOMIC DNA]</scope>
    <source>
        <strain evidence="4 5">FRX01</strain>
    </source>
</reference>
<dbReference type="PANTHER" id="PTHR10259:SF11">
    <property type="entry name" value="THIOPURINE S-METHYLTRANSFERASE"/>
    <property type="match status" value="1"/>
</dbReference>
<name>A0ABS3FPN1_9CYAN</name>
<evidence type="ECO:0000313" key="5">
    <source>
        <dbReference type="Proteomes" id="UP000664844"/>
    </source>
</evidence>
<dbReference type="SUPFAM" id="SSF53335">
    <property type="entry name" value="S-adenosyl-L-methionine-dependent methyltransferases"/>
    <property type="match status" value="1"/>
</dbReference>
<organism evidence="4 5">
    <name type="scientific">Phormidium pseudopriestleyi FRX01</name>
    <dbReference type="NCBI Taxonomy" id="1759528"/>
    <lineage>
        <taxon>Bacteria</taxon>
        <taxon>Bacillati</taxon>
        <taxon>Cyanobacteriota</taxon>
        <taxon>Cyanophyceae</taxon>
        <taxon>Oscillatoriophycideae</taxon>
        <taxon>Oscillatoriales</taxon>
        <taxon>Oscillatoriaceae</taxon>
        <taxon>Phormidium</taxon>
    </lineage>
</organism>
<evidence type="ECO:0000313" key="4">
    <source>
        <dbReference type="EMBL" id="MBO0348939.1"/>
    </source>
</evidence>
<sequence>MFEQQPQTLREKVQKLANQSLEQSDPSAWFDILYAEAQGDAGQVPWAKLSPHPVLESWLNDRAITPEGRSALVTGCGLGDDAETLAARGFEVTAFDISPTAIAWCRQRFPDSPVNYCVGDFFNLDPAWRGQFDLVEDCRNIQALPLNVRSQVIEAIAALVAPGGTLLIITRDRDNDSEPEGPPWPLSDAELAEFSQWGLAEIQRHEFFDGDNTIKQLRVEYRRSH</sequence>
<dbReference type="GO" id="GO:0008168">
    <property type="term" value="F:methyltransferase activity"/>
    <property type="evidence" value="ECO:0007669"/>
    <property type="project" value="UniProtKB-KW"/>
</dbReference>
<dbReference type="GO" id="GO:0032259">
    <property type="term" value="P:methylation"/>
    <property type="evidence" value="ECO:0007669"/>
    <property type="project" value="UniProtKB-KW"/>
</dbReference>
<protein>
    <submittedName>
        <fullName evidence="4">Class I SAM-dependent methyltransferase</fullName>
    </submittedName>
</protein>
<dbReference type="Proteomes" id="UP000664844">
    <property type="component" value="Unassembled WGS sequence"/>
</dbReference>
<evidence type="ECO:0000256" key="2">
    <source>
        <dbReference type="ARBA" id="ARBA00022679"/>
    </source>
</evidence>
<dbReference type="PANTHER" id="PTHR10259">
    <property type="entry name" value="THIOPURINE S-METHYLTRANSFERASE"/>
    <property type="match status" value="1"/>
</dbReference>
<comment type="caution">
    <text evidence="4">The sequence shown here is derived from an EMBL/GenBank/DDBJ whole genome shotgun (WGS) entry which is preliminary data.</text>
</comment>